<name>A0A0F9K778_9ZZZZ</name>
<dbReference type="GO" id="GO:0003677">
    <property type="term" value="F:DNA binding"/>
    <property type="evidence" value="ECO:0007669"/>
    <property type="project" value="UniProtKB-KW"/>
</dbReference>
<reference evidence="3" key="1">
    <citation type="journal article" date="2015" name="Nature">
        <title>Complex archaea that bridge the gap between prokaryotes and eukaryotes.</title>
        <authorList>
            <person name="Spang A."/>
            <person name="Saw J.H."/>
            <person name="Jorgensen S.L."/>
            <person name="Zaremba-Niedzwiedzka K."/>
            <person name="Martijn J."/>
            <person name="Lind A.E."/>
            <person name="van Eijk R."/>
            <person name="Schleper C."/>
            <person name="Guy L."/>
            <person name="Ettema T.J."/>
        </authorList>
    </citation>
    <scope>NUCLEOTIDE SEQUENCE</scope>
</reference>
<evidence type="ECO:0000256" key="1">
    <source>
        <dbReference type="ARBA" id="ARBA00023125"/>
    </source>
</evidence>
<sequence>MVKNHCLAKSIFDVSWSKFVEFLKYKAGWYGRELVQIDKFFPSSKTCSGCGNIKKDLTLKDREYVCSSCGLVIDRDYNASLNILSEGLRILTKNRRDDEVSLLNIQTLVCSS</sequence>
<gene>
    <name evidence="3" type="ORF">LCGC14_1366220</name>
</gene>
<dbReference type="EMBL" id="LAZR01008587">
    <property type="protein sequence ID" value="KKM77808.1"/>
    <property type="molecule type" value="Genomic_DNA"/>
</dbReference>
<evidence type="ECO:0000313" key="3">
    <source>
        <dbReference type="EMBL" id="KKM77808.1"/>
    </source>
</evidence>
<protein>
    <recommendedName>
        <fullName evidence="2">Cas12f1-like TNB domain-containing protein</fullName>
    </recommendedName>
</protein>
<dbReference type="NCBIfam" id="NF040570">
    <property type="entry name" value="guided_TnpB"/>
    <property type="match status" value="1"/>
</dbReference>
<dbReference type="InterPro" id="IPR010095">
    <property type="entry name" value="Cas12f1-like_TNB"/>
</dbReference>
<accession>A0A0F9K778</accession>
<comment type="caution">
    <text evidence="3">The sequence shown here is derived from an EMBL/GenBank/DDBJ whole genome shotgun (WGS) entry which is preliminary data.</text>
</comment>
<evidence type="ECO:0000259" key="2">
    <source>
        <dbReference type="Pfam" id="PF07282"/>
    </source>
</evidence>
<feature type="domain" description="Cas12f1-like TNB" evidence="2">
    <location>
        <begin position="16"/>
        <end position="83"/>
    </location>
</feature>
<dbReference type="AlphaFoldDB" id="A0A0F9K778"/>
<dbReference type="Pfam" id="PF07282">
    <property type="entry name" value="Cas12f1-like_TNB"/>
    <property type="match status" value="1"/>
</dbReference>
<keyword evidence="1" id="KW-0238">DNA-binding</keyword>
<organism evidence="3">
    <name type="scientific">marine sediment metagenome</name>
    <dbReference type="NCBI Taxonomy" id="412755"/>
    <lineage>
        <taxon>unclassified sequences</taxon>
        <taxon>metagenomes</taxon>
        <taxon>ecological metagenomes</taxon>
    </lineage>
</organism>
<dbReference type="SUPFAM" id="SSF57783">
    <property type="entry name" value="Zinc beta-ribbon"/>
    <property type="match status" value="1"/>
</dbReference>
<proteinExistence type="predicted"/>